<keyword evidence="6" id="KW-0812">Transmembrane</keyword>
<keyword evidence="4" id="KW-1003">Cell membrane</keyword>
<feature type="non-terminal residue" evidence="12">
    <location>
        <position position="1"/>
    </location>
</feature>
<keyword evidence="8" id="KW-1133">Transmembrane helix</keyword>
<dbReference type="PANTHER" id="PTHR33446:SF2">
    <property type="entry name" value="PROTEIN TONB"/>
    <property type="match status" value="1"/>
</dbReference>
<reference evidence="13" key="1">
    <citation type="journal article" date="2019" name="Int. J. Syst. Evol. Microbiol.">
        <title>The Global Catalogue of Microorganisms (GCM) 10K type strain sequencing project: providing services to taxonomists for standard genome sequencing and annotation.</title>
        <authorList>
            <consortium name="The Broad Institute Genomics Platform"/>
            <consortium name="The Broad Institute Genome Sequencing Center for Infectious Disease"/>
            <person name="Wu L."/>
            <person name="Ma J."/>
        </authorList>
    </citation>
    <scope>NUCLEOTIDE SEQUENCE [LARGE SCALE GENOMIC DNA]</scope>
    <source>
        <strain evidence="13">KCTC 15012</strain>
    </source>
</reference>
<evidence type="ECO:0000256" key="3">
    <source>
        <dbReference type="ARBA" id="ARBA00022448"/>
    </source>
</evidence>
<comment type="similarity">
    <text evidence="2">Belongs to the TonB family.</text>
</comment>
<keyword evidence="7" id="KW-0653">Protein transport</keyword>
<gene>
    <name evidence="12" type="ORF">ACFSNB_18430</name>
</gene>
<name>A0ABW5CFR5_9PROT</name>
<evidence type="ECO:0000256" key="4">
    <source>
        <dbReference type="ARBA" id="ARBA00022475"/>
    </source>
</evidence>
<evidence type="ECO:0000313" key="13">
    <source>
        <dbReference type="Proteomes" id="UP001597296"/>
    </source>
</evidence>
<feature type="compositionally biased region" description="Gly residues" evidence="10">
    <location>
        <begin position="10"/>
        <end position="23"/>
    </location>
</feature>
<dbReference type="InterPro" id="IPR051045">
    <property type="entry name" value="TonB-dependent_transducer"/>
</dbReference>
<dbReference type="InterPro" id="IPR037682">
    <property type="entry name" value="TonB_C"/>
</dbReference>
<evidence type="ECO:0000256" key="10">
    <source>
        <dbReference type="SAM" id="MobiDB-lite"/>
    </source>
</evidence>
<evidence type="ECO:0000256" key="1">
    <source>
        <dbReference type="ARBA" id="ARBA00004383"/>
    </source>
</evidence>
<keyword evidence="3" id="KW-0813">Transport</keyword>
<comment type="caution">
    <text evidence="12">The sequence shown here is derived from an EMBL/GenBank/DDBJ whole genome shotgun (WGS) entry which is preliminary data.</text>
</comment>
<dbReference type="Pfam" id="PF03544">
    <property type="entry name" value="TonB_C"/>
    <property type="match status" value="1"/>
</dbReference>
<dbReference type="EMBL" id="JBHUIY010000079">
    <property type="protein sequence ID" value="MFD2235771.1"/>
    <property type="molecule type" value="Genomic_DNA"/>
</dbReference>
<evidence type="ECO:0000256" key="8">
    <source>
        <dbReference type="ARBA" id="ARBA00022989"/>
    </source>
</evidence>
<dbReference type="Proteomes" id="UP001597296">
    <property type="component" value="Unassembled WGS sequence"/>
</dbReference>
<comment type="subcellular location">
    <subcellularLocation>
        <location evidence="1">Cell inner membrane</location>
        <topology evidence="1">Single-pass membrane protein</topology>
        <orientation evidence="1">Periplasmic side</orientation>
    </subcellularLocation>
</comment>
<protein>
    <submittedName>
        <fullName evidence="12">Energy transducer TonB</fullName>
    </submittedName>
</protein>
<proteinExistence type="inferred from homology"/>
<dbReference type="PROSITE" id="PS52015">
    <property type="entry name" value="TONB_CTD"/>
    <property type="match status" value="1"/>
</dbReference>
<sequence>AGAGTADAGGDQGGAGAGGGGGSEAEPLDTPPPPYPPSARRRGLEGRVVLDLTIDAGGRTVAVALVRSSGVGSLDDAAREAVAGWRFRPAHRDGQPVESRRQVPIRFQLNGLALAHGE</sequence>
<dbReference type="Gene3D" id="3.30.1150.10">
    <property type="match status" value="1"/>
</dbReference>
<evidence type="ECO:0000256" key="5">
    <source>
        <dbReference type="ARBA" id="ARBA00022519"/>
    </source>
</evidence>
<evidence type="ECO:0000256" key="7">
    <source>
        <dbReference type="ARBA" id="ARBA00022927"/>
    </source>
</evidence>
<keyword evidence="13" id="KW-1185">Reference proteome</keyword>
<dbReference type="PANTHER" id="PTHR33446">
    <property type="entry name" value="PROTEIN TONB-RELATED"/>
    <property type="match status" value="1"/>
</dbReference>
<organism evidence="12 13">
    <name type="scientific">Phaeospirillum tilakii</name>
    <dbReference type="NCBI Taxonomy" id="741673"/>
    <lineage>
        <taxon>Bacteria</taxon>
        <taxon>Pseudomonadati</taxon>
        <taxon>Pseudomonadota</taxon>
        <taxon>Alphaproteobacteria</taxon>
        <taxon>Rhodospirillales</taxon>
        <taxon>Rhodospirillaceae</taxon>
        <taxon>Phaeospirillum</taxon>
    </lineage>
</organism>
<evidence type="ECO:0000256" key="9">
    <source>
        <dbReference type="ARBA" id="ARBA00023136"/>
    </source>
</evidence>
<dbReference type="InterPro" id="IPR006260">
    <property type="entry name" value="TonB/TolA_C"/>
</dbReference>
<evidence type="ECO:0000259" key="11">
    <source>
        <dbReference type="PROSITE" id="PS52015"/>
    </source>
</evidence>
<dbReference type="NCBIfam" id="TIGR01352">
    <property type="entry name" value="tonB_Cterm"/>
    <property type="match status" value="1"/>
</dbReference>
<feature type="domain" description="TonB C-terminal" evidence="11">
    <location>
        <begin position="20"/>
        <end position="116"/>
    </location>
</feature>
<keyword evidence="9" id="KW-0472">Membrane</keyword>
<evidence type="ECO:0000256" key="6">
    <source>
        <dbReference type="ARBA" id="ARBA00022692"/>
    </source>
</evidence>
<dbReference type="RefSeq" id="WP_377319245.1">
    <property type="nucleotide sequence ID" value="NZ_JBHUIY010000079.1"/>
</dbReference>
<feature type="region of interest" description="Disordered" evidence="10">
    <location>
        <begin position="1"/>
        <end position="44"/>
    </location>
</feature>
<dbReference type="SUPFAM" id="SSF74653">
    <property type="entry name" value="TolA/TonB C-terminal domain"/>
    <property type="match status" value="1"/>
</dbReference>
<evidence type="ECO:0000256" key="2">
    <source>
        <dbReference type="ARBA" id="ARBA00006555"/>
    </source>
</evidence>
<evidence type="ECO:0000313" key="12">
    <source>
        <dbReference type="EMBL" id="MFD2235771.1"/>
    </source>
</evidence>
<accession>A0ABW5CFR5</accession>
<keyword evidence="5" id="KW-0997">Cell inner membrane</keyword>